<organism evidence="2 3">
    <name type="scientific">Pyricularia grisea</name>
    <name type="common">Crabgrass-specific blast fungus</name>
    <name type="synonym">Magnaporthe grisea</name>
    <dbReference type="NCBI Taxonomy" id="148305"/>
    <lineage>
        <taxon>Eukaryota</taxon>
        <taxon>Fungi</taxon>
        <taxon>Dikarya</taxon>
        <taxon>Ascomycota</taxon>
        <taxon>Pezizomycotina</taxon>
        <taxon>Sordariomycetes</taxon>
        <taxon>Sordariomycetidae</taxon>
        <taxon>Magnaporthales</taxon>
        <taxon>Pyriculariaceae</taxon>
        <taxon>Pyricularia</taxon>
    </lineage>
</organism>
<evidence type="ECO:0000256" key="1">
    <source>
        <dbReference type="SAM" id="MobiDB-lite"/>
    </source>
</evidence>
<dbReference type="Proteomes" id="UP001059893">
    <property type="component" value="Unassembled WGS sequence"/>
</dbReference>
<evidence type="ECO:0008006" key="4">
    <source>
        <dbReference type="Google" id="ProtNLM"/>
    </source>
</evidence>
<protein>
    <recommendedName>
        <fullName evidence="4">P-loop containing nucleoside triphosphate hydrolase</fullName>
    </recommendedName>
</protein>
<comment type="caution">
    <text evidence="2">The sequence shown here is derived from an EMBL/GenBank/DDBJ whole genome shotgun (WGS) entry which is preliminary data.</text>
</comment>
<feature type="region of interest" description="Disordered" evidence="1">
    <location>
        <begin position="30"/>
        <end position="115"/>
    </location>
</feature>
<dbReference type="Gene3D" id="3.40.50.300">
    <property type="entry name" value="P-loop containing nucleotide triphosphate hydrolases"/>
    <property type="match status" value="1"/>
</dbReference>
<evidence type="ECO:0000313" key="3">
    <source>
        <dbReference type="Proteomes" id="UP001059893"/>
    </source>
</evidence>
<proteinExistence type="predicted"/>
<name>A0ABQ8NRX0_PYRGI</name>
<feature type="compositionally biased region" description="Low complexity" evidence="1">
    <location>
        <begin position="84"/>
        <end position="110"/>
    </location>
</feature>
<gene>
    <name evidence="2" type="ORF">MCOR33_004298</name>
</gene>
<keyword evidence="3" id="KW-1185">Reference proteome</keyword>
<dbReference type="EMBL" id="JABSND010000061">
    <property type="protein sequence ID" value="KAI6299910.1"/>
    <property type="molecule type" value="Genomic_DNA"/>
</dbReference>
<reference evidence="2" key="1">
    <citation type="submission" date="2021-01" db="EMBL/GenBank/DDBJ databases">
        <title>Deciphering the adaptive evolutionary patterns associated with biogeogrpahic diversity in the finger millet blast pathogen Magnaporthe oryzae in Eastern Africa.</title>
        <authorList>
            <person name="Onyema G."/>
            <person name="Shittu T.A."/>
            <person name="Dodsworth S."/>
            <person name="Devilliers S."/>
            <person name="Muthumeenakshi S."/>
            <person name="Sreenivasaprasad S."/>
        </authorList>
    </citation>
    <scope>NUCLEOTIDE SEQUENCE</scope>
    <source>
        <strain evidence="2">D15/s37</strain>
    </source>
</reference>
<sequence length="645" mass="70179">MLSRKPKMESVYTISHGALRGAAWNMALSSELRDSESSDSEPERPAPLLPASKYSSSEDEKGDDEDEDHEAEEEDSEEGDMSDSDSSSSSSEESLKSTSGTSSSAPTRSRSTSKDVDRILAEQMQLLQLSPEVNEISEIKTVPLFTESVRRRAADLAPSNSSPFPQYGLLGGVTSGANGDEAPADPRVFYNIAAPSSVFICGSQGSGKSHSLSCLLENCLISSRANVLPRPLTGVVFHYDTFVSDNGGEPCEAAYLASNRNVKVRVLCAPTNIKTIRRVYSRIPNVTVEPLRLNESDLNTKRMMSLMAVDDTQGIPLYLHVIQRILRDLRLEQQQQPDRSDGRVTPFQYAKFKMLLEKENMTPAQLAPLKQRLDTLESFMVGKQVHAYNSANVGVAPKKVKARKNEQGTDWSPEPGKLTIVDLSCPCVQAQTACSLFNICLSLFLEQDTKIGRVVALDEAHKYMGGGTEGAESPDSRTLTENLLQTIRLQRHQACRIFISTQEPTVSPALLDLCSVTIVHRFTSPAWLKVLKQHLAGVSSSSLMLEKAFGDDNGEDDGEGITAIKLRDGNDSVSADPAVEVFSRIVKLRVGEALVFAPSAAIGVNVHGRKQRSGGSAFRKLGSGILKIRTRARVTADGGRSIMAD</sequence>
<accession>A0ABQ8NRX0</accession>
<feature type="compositionally biased region" description="Acidic residues" evidence="1">
    <location>
        <begin position="60"/>
        <end position="83"/>
    </location>
</feature>
<dbReference type="SUPFAM" id="SSF52540">
    <property type="entry name" value="P-loop containing nucleoside triphosphate hydrolases"/>
    <property type="match status" value="1"/>
</dbReference>
<evidence type="ECO:0000313" key="2">
    <source>
        <dbReference type="EMBL" id="KAI6299910.1"/>
    </source>
</evidence>
<feature type="compositionally biased region" description="Basic and acidic residues" evidence="1">
    <location>
        <begin position="31"/>
        <end position="44"/>
    </location>
</feature>
<dbReference type="InterPro" id="IPR027417">
    <property type="entry name" value="P-loop_NTPase"/>
</dbReference>